<dbReference type="InterPro" id="IPR036291">
    <property type="entry name" value="NAD(P)-bd_dom_sf"/>
</dbReference>
<feature type="non-terminal residue" evidence="1">
    <location>
        <position position="45"/>
    </location>
</feature>
<name>X1QL05_9ZZZZ</name>
<dbReference type="AlphaFoldDB" id="X1QL05"/>
<protein>
    <submittedName>
        <fullName evidence="1">Uncharacterized protein</fullName>
    </submittedName>
</protein>
<comment type="caution">
    <text evidence="1">The sequence shown here is derived from an EMBL/GenBank/DDBJ whole genome shotgun (WGS) entry which is preliminary data.</text>
</comment>
<dbReference type="Gene3D" id="3.40.50.720">
    <property type="entry name" value="NAD(P)-binding Rossmann-like Domain"/>
    <property type="match status" value="1"/>
</dbReference>
<dbReference type="EMBL" id="BARW01005020">
    <property type="protein sequence ID" value="GAI69182.1"/>
    <property type="molecule type" value="Genomic_DNA"/>
</dbReference>
<reference evidence="1" key="1">
    <citation type="journal article" date="2014" name="Front. Microbiol.">
        <title>High frequency of phylogenetically diverse reductive dehalogenase-homologous genes in deep subseafloor sedimentary metagenomes.</title>
        <authorList>
            <person name="Kawai M."/>
            <person name="Futagami T."/>
            <person name="Toyoda A."/>
            <person name="Takaki Y."/>
            <person name="Nishi S."/>
            <person name="Hori S."/>
            <person name="Arai W."/>
            <person name="Tsubouchi T."/>
            <person name="Morono Y."/>
            <person name="Uchiyama I."/>
            <person name="Ito T."/>
            <person name="Fujiyama A."/>
            <person name="Inagaki F."/>
            <person name="Takami H."/>
        </authorList>
    </citation>
    <scope>NUCLEOTIDE SEQUENCE</scope>
    <source>
        <strain evidence="1">Expedition CK06-06</strain>
    </source>
</reference>
<gene>
    <name evidence="1" type="ORF">S12H4_11271</name>
</gene>
<proteinExistence type="predicted"/>
<organism evidence="1">
    <name type="scientific">marine sediment metagenome</name>
    <dbReference type="NCBI Taxonomy" id="412755"/>
    <lineage>
        <taxon>unclassified sequences</taxon>
        <taxon>metagenomes</taxon>
        <taxon>ecological metagenomes</taxon>
    </lineage>
</organism>
<dbReference type="SUPFAM" id="SSF51735">
    <property type="entry name" value="NAD(P)-binding Rossmann-fold domains"/>
    <property type="match status" value="1"/>
</dbReference>
<accession>X1QL05</accession>
<evidence type="ECO:0000313" key="1">
    <source>
        <dbReference type="EMBL" id="GAI69182.1"/>
    </source>
</evidence>
<sequence length="45" mass="5100">MGGISRYVANLKVCKYPNPVYPVNPKYVDQELAGYKFYESISSIP</sequence>